<dbReference type="Proteomes" id="UP000325433">
    <property type="component" value="Unassembled WGS sequence"/>
</dbReference>
<evidence type="ECO:0000256" key="1">
    <source>
        <dbReference type="SAM" id="MobiDB-lite"/>
    </source>
</evidence>
<protein>
    <submittedName>
        <fullName evidence="2">Uncharacterized protein</fullName>
    </submittedName>
</protein>
<feature type="region of interest" description="Disordered" evidence="1">
    <location>
        <begin position="1"/>
        <end position="30"/>
    </location>
</feature>
<name>A0A5N6VWF8_9EURO</name>
<reference evidence="3" key="1">
    <citation type="submission" date="2019-04" db="EMBL/GenBank/DDBJ databases">
        <title>Friends and foes A comparative genomics studyof 23 Aspergillus species from section Flavi.</title>
        <authorList>
            <consortium name="DOE Joint Genome Institute"/>
            <person name="Kjaerbolling I."/>
            <person name="Vesth T."/>
            <person name="Frisvad J.C."/>
            <person name="Nybo J.L."/>
            <person name="Theobald S."/>
            <person name="Kildgaard S."/>
            <person name="Isbrandt T."/>
            <person name="Kuo A."/>
            <person name="Sato A."/>
            <person name="Lyhne E.K."/>
            <person name="Kogle M.E."/>
            <person name="Wiebenga A."/>
            <person name="Kun R.S."/>
            <person name="Lubbers R.J."/>
            <person name="Makela M.R."/>
            <person name="Barry K."/>
            <person name="Chovatia M."/>
            <person name="Clum A."/>
            <person name="Daum C."/>
            <person name="Haridas S."/>
            <person name="He G."/>
            <person name="LaButti K."/>
            <person name="Lipzen A."/>
            <person name="Mondo S."/>
            <person name="Riley R."/>
            <person name="Salamov A."/>
            <person name="Simmons B.A."/>
            <person name="Magnuson J.K."/>
            <person name="Henrissat B."/>
            <person name="Mortensen U.H."/>
            <person name="Larsen T.O."/>
            <person name="Devries R.P."/>
            <person name="Grigoriev I.V."/>
            <person name="Machida M."/>
            <person name="Baker S.E."/>
            <person name="Andersen M.R."/>
        </authorList>
    </citation>
    <scope>NUCLEOTIDE SEQUENCE [LARGE SCALE GENOMIC DNA]</scope>
    <source>
        <strain evidence="3">CBS 130015</strain>
    </source>
</reference>
<dbReference type="AlphaFoldDB" id="A0A5N6VWF8"/>
<evidence type="ECO:0000313" key="3">
    <source>
        <dbReference type="Proteomes" id="UP000325433"/>
    </source>
</evidence>
<sequence>MHSRSVVDFMSNGNSRRSRRFTPQASPTFPPSLSFSGFPLCIPSPLVPSKEPRFYSSLKISGIRCLRQTMENVHLLLFSS</sequence>
<organism evidence="2 3">
    <name type="scientific">Aspergillus transmontanensis</name>
    <dbReference type="NCBI Taxonomy" id="1034304"/>
    <lineage>
        <taxon>Eukaryota</taxon>
        <taxon>Fungi</taxon>
        <taxon>Dikarya</taxon>
        <taxon>Ascomycota</taxon>
        <taxon>Pezizomycotina</taxon>
        <taxon>Eurotiomycetes</taxon>
        <taxon>Eurotiomycetidae</taxon>
        <taxon>Eurotiales</taxon>
        <taxon>Aspergillaceae</taxon>
        <taxon>Aspergillus</taxon>
        <taxon>Aspergillus subgen. Circumdati</taxon>
    </lineage>
</organism>
<proteinExistence type="predicted"/>
<evidence type="ECO:0000313" key="2">
    <source>
        <dbReference type="EMBL" id="KAE8312702.1"/>
    </source>
</evidence>
<dbReference type="EMBL" id="ML738331">
    <property type="protein sequence ID" value="KAE8312702.1"/>
    <property type="molecule type" value="Genomic_DNA"/>
</dbReference>
<feature type="compositionally biased region" description="Polar residues" evidence="1">
    <location>
        <begin position="11"/>
        <end position="30"/>
    </location>
</feature>
<keyword evidence="3" id="KW-1185">Reference proteome</keyword>
<accession>A0A5N6VWF8</accession>
<gene>
    <name evidence="2" type="ORF">BDV41DRAFT_297294</name>
</gene>